<keyword evidence="3" id="KW-1185">Reference proteome</keyword>
<keyword evidence="1" id="KW-0175">Coiled coil</keyword>
<feature type="coiled-coil region" evidence="1">
    <location>
        <begin position="63"/>
        <end position="97"/>
    </location>
</feature>
<dbReference type="OrthoDB" id="2193922at2759"/>
<sequence length="107" mass="12178">MEGNKGREEEGKELFDEECSSEFLPIDFYDKSRRPRDDQGIEFVVTKNGFPEGTRGVCFEGVVDGLEFENRKMEAEIEGLSKKERRIEKENAALKDVLLGLLSKLSS</sequence>
<accession>E0S808</accession>
<evidence type="ECO:0000256" key="1">
    <source>
        <dbReference type="SAM" id="Coils"/>
    </source>
</evidence>
<dbReference type="GeneID" id="9698021"/>
<name>E0S808_ENCIT</name>
<dbReference type="VEuPathDB" id="MicrosporidiaDB:Eint_070790"/>
<gene>
    <name evidence="2" type="ORF">Eint_070790</name>
</gene>
<evidence type="ECO:0000313" key="3">
    <source>
        <dbReference type="Proteomes" id="UP000002313"/>
    </source>
</evidence>
<reference evidence="2 3" key="2">
    <citation type="journal article" date="2012" name="Proc. Natl. Acad. Sci. U.S.A.">
        <title>Gain and loss of multiple functionally related, horizontally transferred genes in the reduced genomes of two microsporidian parasites.</title>
        <authorList>
            <person name="Pombert J.-F."/>
            <person name="Selman M."/>
            <person name="Burki F."/>
            <person name="Bardell F.T."/>
            <person name="Farinelli L."/>
            <person name="Solter L.F."/>
            <person name="Whitman D.W."/>
            <person name="Weiss L.M."/>
            <person name="Corradi N."/>
            <person name="Keeling P.J."/>
        </authorList>
    </citation>
    <scope>NUCLEOTIDE SEQUENCE [LARGE SCALE GENOMIC DNA]</scope>
    <source>
        <strain evidence="2 3">ATCC 50506</strain>
    </source>
</reference>
<organism evidence="2 3">
    <name type="scientific">Encephalitozoon intestinalis (strain ATCC 50506)</name>
    <name type="common">Microsporidian parasite</name>
    <name type="synonym">Septata intestinalis</name>
    <dbReference type="NCBI Taxonomy" id="876142"/>
    <lineage>
        <taxon>Eukaryota</taxon>
        <taxon>Fungi</taxon>
        <taxon>Fungi incertae sedis</taxon>
        <taxon>Microsporidia</taxon>
        <taxon>Unikaryonidae</taxon>
        <taxon>Encephalitozoon</taxon>
    </lineage>
</organism>
<reference evidence="2 3" key="1">
    <citation type="journal article" date="2010" name="Nat. Commun.">
        <title>The complete sequence of the smallest known nuclear genome from the microsporidian Encephalitozoon intestinalis.</title>
        <authorList>
            <person name="Corradi N."/>
            <person name="Pombert J.-F."/>
            <person name="Farinelli L."/>
            <person name="Didier E.S."/>
            <person name="Keeling P.J."/>
        </authorList>
    </citation>
    <scope>NUCLEOTIDE SEQUENCE [LARGE SCALE GENOMIC DNA]</scope>
    <source>
        <strain evidence="2 3">ATCC 50506</strain>
    </source>
</reference>
<dbReference type="Proteomes" id="UP000002313">
    <property type="component" value="Chromosome VII"/>
</dbReference>
<evidence type="ECO:0000313" key="2">
    <source>
        <dbReference type="EMBL" id="ADM11843.1"/>
    </source>
</evidence>
<dbReference type="RefSeq" id="XP_003073203.1">
    <property type="nucleotide sequence ID" value="XM_003073157.1"/>
</dbReference>
<protein>
    <submittedName>
        <fullName evidence="2">Uncharacterized protein</fullName>
    </submittedName>
</protein>
<dbReference type="KEGG" id="ein:Eint_070790"/>
<dbReference type="AlphaFoldDB" id="E0S808"/>
<dbReference type="EMBL" id="CP001948">
    <property type="protein sequence ID" value="ADM11843.1"/>
    <property type="molecule type" value="Genomic_DNA"/>
</dbReference>
<dbReference type="HOGENOM" id="CLU_2210008_0_0_1"/>
<proteinExistence type="predicted"/>